<evidence type="ECO:0000256" key="10">
    <source>
        <dbReference type="ARBA" id="ARBA00023136"/>
    </source>
</evidence>
<reference evidence="14 15" key="1">
    <citation type="submission" date="2018-08" db="EMBL/GenBank/DDBJ databases">
        <title>A genome reference for cultivated species of the human gut microbiota.</title>
        <authorList>
            <person name="Zou Y."/>
            <person name="Xue W."/>
            <person name="Luo G."/>
        </authorList>
    </citation>
    <scope>NUCLEOTIDE SEQUENCE [LARGE SCALE GENOMIC DNA]</scope>
    <source>
        <strain evidence="14 15">AF24-29</strain>
    </source>
</reference>
<dbReference type="SMART" id="SM00387">
    <property type="entry name" value="HATPase_c"/>
    <property type="match status" value="1"/>
</dbReference>
<dbReference type="SMART" id="SM00388">
    <property type="entry name" value="HisKA"/>
    <property type="match status" value="1"/>
</dbReference>
<keyword evidence="9" id="KW-0902">Two-component regulatory system</keyword>
<dbReference type="InterPro" id="IPR050398">
    <property type="entry name" value="HssS/ArlS-like"/>
</dbReference>
<evidence type="ECO:0000256" key="1">
    <source>
        <dbReference type="ARBA" id="ARBA00000085"/>
    </source>
</evidence>
<evidence type="ECO:0000256" key="3">
    <source>
        <dbReference type="ARBA" id="ARBA00012438"/>
    </source>
</evidence>
<dbReference type="InterPro" id="IPR003594">
    <property type="entry name" value="HATPase_dom"/>
</dbReference>
<gene>
    <name evidence="14" type="ORF">DWY25_09575</name>
</gene>
<comment type="caution">
    <text evidence="14">The sequence shown here is derived from an EMBL/GenBank/DDBJ whole genome shotgun (WGS) entry which is preliminary data.</text>
</comment>
<proteinExistence type="predicted"/>
<dbReference type="GO" id="GO:0005886">
    <property type="term" value="C:plasma membrane"/>
    <property type="evidence" value="ECO:0007669"/>
    <property type="project" value="TreeGrafter"/>
</dbReference>
<dbReference type="Gene3D" id="1.10.287.130">
    <property type="match status" value="1"/>
</dbReference>
<dbReference type="InterPro" id="IPR003660">
    <property type="entry name" value="HAMP_dom"/>
</dbReference>
<dbReference type="Pfam" id="PF02518">
    <property type="entry name" value="HATPase_c"/>
    <property type="match status" value="1"/>
</dbReference>
<dbReference type="SUPFAM" id="SSF55874">
    <property type="entry name" value="ATPase domain of HSP90 chaperone/DNA topoisomerase II/histidine kinase"/>
    <property type="match status" value="1"/>
</dbReference>
<accession>A0A412G0W3</accession>
<evidence type="ECO:0000256" key="6">
    <source>
        <dbReference type="ARBA" id="ARBA00022692"/>
    </source>
</evidence>
<evidence type="ECO:0000259" key="12">
    <source>
        <dbReference type="PROSITE" id="PS50109"/>
    </source>
</evidence>
<dbReference type="InterPro" id="IPR008358">
    <property type="entry name" value="Sig_transdc_His_kin/Pase_MprB"/>
</dbReference>
<dbReference type="AlphaFoldDB" id="A0A412G0W3"/>
<feature type="transmembrane region" description="Helical" evidence="11">
    <location>
        <begin position="150"/>
        <end position="174"/>
    </location>
</feature>
<organism evidence="14 15">
    <name type="scientific">Holdemania filiformis</name>
    <dbReference type="NCBI Taxonomy" id="61171"/>
    <lineage>
        <taxon>Bacteria</taxon>
        <taxon>Bacillati</taxon>
        <taxon>Bacillota</taxon>
        <taxon>Erysipelotrichia</taxon>
        <taxon>Erysipelotrichales</taxon>
        <taxon>Erysipelotrichaceae</taxon>
        <taxon>Holdemania</taxon>
    </lineage>
</organism>
<evidence type="ECO:0000256" key="4">
    <source>
        <dbReference type="ARBA" id="ARBA00022553"/>
    </source>
</evidence>
<keyword evidence="7 14" id="KW-0418">Kinase</keyword>
<dbReference type="PRINTS" id="PR01780">
    <property type="entry name" value="LANTIREGPROT"/>
</dbReference>
<dbReference type="SUPFAM" id="SSF47384">
    <property type="entry name" value="Homodimeric domain of signal transducing histidine kinase"/>
    <property type="match status" value="1"/>
</dbReference>
<keyword evidence="5" id="KW-0808">Transferase</keyword>
<dbReference type="Gene3D" id="6.10.340.10">
    <property type="match status" value="1"/>
</dbReference>
<dbReference type="EMBL" id="QRUP01000010">
    <property type="protein sequence ID" value="RGR74053.1"/>
    <property type="molecule type" value="Genomic_DNA"/>
</dbReference>
<dbReference type="Gene3D" id="3.30.565.10">
    <property type="entry name" value="Histidine kinase-like ATPase, C-terminal domain"/>
    <property type="match status" value="1"/>
</dbReference>
<sequence>MGDRLPMEKRRRRKTRTLAQFLRRYFLTTAFGVLAILAAAVFLFMAGLNAGFYTSADYNEKQAQELIGKIQQQDFFDPAEVPDGIHYLLFSHEQLADSSLPADSGLADFSFYTGSYTGRIGAETWFRTDLRAEVVILLFRYEVRPAVPGIAALISDLQGLFISVTAVLLLLYLWMTTNRYGKKLVQALNALEESATQIASGNLDFTLHDTPLTEFNQALDSVDTMRSALKDSLVQQWDMQNQREIQIAALAHDLKTPLAVIQGNVELLQEEALSETAGESLEAIQRRLGQLSQYVLQLQQAACSQNQAEQPKVTPIHELIRRCTEEVSGLCRNKEITLTVFCPPFSARVHTETLRRALINLLDNAIRYCPPGKTVQLMGAVTETNWILKVSDEGPGFQAESLKHIGEPFYRYESARSSNGHAGLGLYTVSQAMQIEGGRMIPGNVPDGSGAQVILEFPLSSLAEDSKTASAPDLKYPLEDQN</sequence>
<evidence type="ECO:0000256" key="11">
    <source>
        <dbReference type="SAM" id="Phobius"/>
    </source>
</evidence>
<keyword evidence="4" id="KW-0597">Phosphoprotein</keyword>
<dbReference type="Proteomes" id="UP000284178">
    <property type="component" value="Unassembled WGS sequence"/>
</dbReference>
<dbReference type="Pfam" id="PF00512">
    <property type="entry name" value="HisKA"/>
    <property type="match status" value="1"/>
</dbReference>
<name>A0A412G0W3_9FIRM</name>
<dbReference type="PROSITE" id="PS50885">
    <property type="entry name" value="HAMP"/>
    <property type="match status" value="1"/>
</dbReference>
<dbReference type="PANTHER" id="PTHR45528:SF8">
    <property type="entry name" value="HISTIDINE KINASE"/>
    <property type="match status" value="1"/>
</dbReference>
<feature type="transmembrane region" description="Helical" evidence="11">
    <location>
        <begin position="21"/>
        <end position="45"/>
    </location>
</feature>
<dbReference type="InterPro" id="IPR005467">
    <property type="entry name" value="His_kinase_dom"/>
</dbReference>
<evidence type="ECO:0000256" key="5">
    <source>
        <dbReference type="ARBA" id="ARBA00022679"/>
    </source>
</evidence>
<comment type="subcellular location">
    <subcellularLocation>
        <location evidence="2">Membrane</location>
        <topology evidence="2">Multi-pass membrane protein</topology>
    </subcellularLocation>
</comment>
<evidence type="ECO:0000256" key="8">
    <source>
        <dbReference type="ARBA" id="ARBA00022989"/>
    </source>
</evidence>
<comment type="catalytic activity">
    <reaction evidence="1">
        <text>ATP + protein L-histidine = ADP + protein N-phospho-L-histidine.</text>
        <dbReference type="EC" id="2.7.13.3"/>
    </reaction>
</comment>
<dbReference type="EC" id="2.7.13.3" evidence="3"/>
<evidence type="ECO:0000313" key="14">
    <source>
        <dbReference type="EMBL" id="RGR74053.1"/>
    </source>
</evidence>
<dbReference type="GO" id="GO:0000155">
    <property type="term" value="F:phosphorelay sensor kinase activity"/>
    <property type="evidence" value="ECO:0007669"/>
    <property type="project" value="InterPro"/>
</dbReference>
<feature type="domain" description="Histidine kinase" evidence="12">
    <location>
        <begin position="249"/>
        <end position="461"/>
    </location>
</feature>
<feature type="domain" description="HAMP" evidence="13">
    <location>
        <begin position="182"/>
        <end position="234"/>
    </location>
</feature>
<evidence type="ECO:0000256" key="7">
    <source>
        <dbReference type="ARBA" id="ARBA00022777"/>
    </source>
</evidence>
<keyword evidence="15" id="KW-1185">Reference proteome</keyword>
<dbReference type="PROSITE" id="PS50109">
    <property type="entry name" value="HIS_KIN"/>
    <property type="match status" value="1"/>
</dbReference>
<evidence type="ECO:0000256" key="2">
    <source>
        <dbReference type="ARBA" id="ARBA00004141"/>
    </source>
</evidence>
<dbReference type="CDD" id="cd00075">
    <property type="entry name" value="HATPase"/>
    <property type="match status" value="1"/>
</dbReference>
<dbReference type="InterPro" id="IPR036890">
    <property type="entry name" value="HATPase_C_sf"/>
</dbReference>
<evidence type="ECO:0000313" key="15">
    <source>
        <dbReference type="Proteomes" id="UP000284178"/>
    </source>
</evidence>
<protein>
    <recommendedName>
        <fullName evidence="3">histidine kinase</fullName>
        <ecNumber evidence="3">2.7.13.3</ecNumber>
    </recommendedName>
</protein>
<dbReference type="InterPro" id="IPR036097">
    <property type="entry name" value="HisK_dim/P_sf"/>
</dbReference>
<keyword evidence="6 11" id="KW-0812">Transmembrane</keyword>
<evidence type="ECO:0000259" key="13">
    <source>
        <dbReference type="PROSITE" id="PS50885"/>
    </source>
</evidence>
<dbReference type="PANTHER" id="PTHR45528">
    <property type="entry name" value="SENSOR HISTIDINE KINASE CPXA"/>
    <property type="match status" value="1"/>
</dbReference>
<dbReference type="CDD" id="cd00082">
    <property type="entry name" value="HisKA"/>
    <property type="match status" value="1"/>
</dbReference>
<dbReference type="InterPro" id="IPR003661">
    <property type="entry name" value="HisK_dim/P_dom"/>
</dbReference>
<evidence type="ECO:0000256" key="9">
    <source>
        <dbReference type="ARBA" id="ARBA00023012"/>
    </source>
</evidence>
<keyword evidence="10 11" id="KW-0472">Membrane</keyword>
<keyword evidence="8 11" id="KW-1133">Transmembrane helix</keyword>